<comment type="caution">
    <text evidence="6">The sequence shown here is derived from an EMBL/GenBank/DDBJ whole genome shotgun (WGS) entry which is preliminary data.</text>
</comment>
<comment type="similarity">
    <text evidence="2">Belongs to the DCP1 family.</text>
</comment>
<protein>
    <submittedName>
        <fullName evidence="6">Uncharacterized protein</fullName>
    </submittedName>
</protein>
<dbReference type="KEGG" id="mrr:Moror_3609"/>
<evidence type="ECO:0000256" key="4">
    <source>
        <dbReference type="ARBA" id="ARBA00022664"/>
    </source>
</evidence>
<dbReference type="STRING" id="1381753.V2WY78"/>
<evidence type="ECO:0000256" key="3">
    <source>
        <dbReference type="ARBA" id="ARBA00022490"/>
    </source>
</evidence>
<dbReference type="AlphaFoldDB" id="V2WY78"/>
<dbReference type="GO" id="GO:0008047">
    <property type="term" value="F:enzyme activator activity"/>
    <property type="evidence" value="ECO:0007669"/>
    <property type="project" value="InterPro"/>
</dbReference>
<dbReference type="OrthoDB" id="440673at2759"/>
<dbReference type="CDD" id="cd09804">
    <property type="entry name" value="Dcp1"/>
    <property type="match status" value="1"/>
</dbReference>
<evidence type="ECO:0000313" key="7">
    <source>
        <dbReference type="Proteomes" id="UP000017559"/>
    </source>
</evidence>
<proteinExistence type="inferred from homology"/>
<dbReference type="HOGENOM" id="CLU_013362_0_0_1"/>
<feature type="compositionally biased region" description="Polar residues" evidence="5">
    <location>
        <begin position="270"/>
        <end position="293"/>
    </location>
</feature>
<dbReference type="PANTHER" id="PTHR16290">
    <property type="entry name" value="TRANSCRIPTION FACTOR SMIF DECAPPING ENZYME DCP1"/>
    <property type="match status" value="1"/>
</dbReference>
<name>V2WY78_MONRO</name>
<evidence type="ECO:0000256" key="2">
    <source>
        <dbReference type="ARBA" id="ARBA00008778"/>
    </source>
</evidence>
<gene>
    <name evidence="6" type="ORF">Moror_3609</name>
</gene>
<keyword evidence="7" id="KW-1185">Reference proteome</keyword>
<keyword evidence="3" id="KW-0963">Cytoplasm</keyword>
<dbReference type="SUPFAM" id="SSF50729">
    <property type="entry name" value="PH domain-like"/>
    <property type="match status" value="1"/>
</dbReference>
<feature type="region of interest" description="Disordered" evidence="5">
    <location>
        <begin position="378"/>
        <end position="424"/>
    </location>
</feature>
<dbReference type="InterPro" id="IPR011993">
    <property type="entry name" value="PH-like_dom_sf"/>
</dbReference>
<dbReference type="GO" id="GO:0003729">
    <property type="term" value="F:mRNA binding"/>
    <property type="evidence" value="ECO:0007669"/>
    <property type="project" value="TreeGrafter"/>
</dbReference>
<dbReference type="InterPro" id="IPR010334">
    <property type="entry name" value="Dcp1"/>
</dbReference>
<keyword evidence="4" id="KW-0507">mRNA processing</keyword>
<feature type="region of interest" description="Disordered" evidence="5">
    <location>
        <begin position="264"/>
        <end position="293"/>
    </location>
</feature>
<evidence type="ECO:0000256" key="5">
    <source>
        <dbReference type="SAM" id="MobiDB-lite"/>
    </source>
</evidence>
<dbReference type="GO" id="GO:0000932">
    <property type="term" value="C:P-body"/>
    <property type="evidence" value="ECO:0007669"/>
    <property type="project" value="TreeGrafter"/>
</dbReference>
<feature type="region of interest" description="Disordered" evidence="5">
    <location>
        <begin position="686"/>
        <end position="724"/>
    </location>
</feature>
<evidence type="ECO:0000256" key="1">
    <source>
        <dbReference type="ARBA" id="ARBA00004496"/>
    </source>
</evidence>
<evidence type="ECO:0000313" key="6">
    <source>
        <dbReference type="EMBL" id="ESK85115.1"/>
    </source>
</evidence>
<feature type="compositionally biased region" description="Basic residues" evidence="5">
    <location>
        <begin position="700"/>
        <end position="709"/>
    </location>
</feature>
<feature type="region of interest" description="Disordered" evidence="5">
    <location>
        <begin position="202"/>
        <end position="242"/>
    </location>
</feature>
<dbReference type="GO" id="GO:0006397">
    <property type="term" value="P:mRNA processing"/>
    <property type="evidence" value="ECO:0007669"/>
    <property type="project" value="UniProtKB-KW"/>
</dbReference>
<dbReference type="Gene3D" id="2.30.29.30">
    <property type="entry name" value="Pleckstrin-homology domain (PH domain)/Phosphotyrosine-binding domain (PTB)"/>
    <property type="match status" value="1"/>
</dbReference>
<dbReference type="Proteomes" id="UP000017559">
    <property type="component" value="Unassembled WGS sequence"/>
</dbReference>
<feature type="compositionally biased region" description="Low complexity" evidence="5">
    <location>
        <begin position="228"/>
        <end position="240"/>
    </location>
</feature>
<comment type="subcellular location">
    <subcellularLocation>
        <location evidence="1">Cytoplasm</location>
    </subcellularLocation>
</comment>
<feature type="compositionally biased region" description="Low complexity" evidence="5">
    <location>
        <begin position="378"/>
        <end position="408"/>
    </location>
</feature>
<dbReference type="Pfam" id="PF06058">
    <property type="entry name" value="DCP1"/>
    <property type="match status" value="1"/>
</dbReference>
<organism evidence="6 7">
    <name type="scientific">Moniliophthora roreri (strain MCA 2997)</name>
    <name type="common">Cocoa frosty pod rot fungus</name>
    <name type="synonym">Crinipellis roreri</name>
    <dbReference type="NCBI Taxonomy" id="1381753"/>
    <lineage>
        <taxon>Eukaryota</taxon>
        <taxon>Fungi</taxon>
        <taxon>Dikarya</taxon>
        <taxon>Basidiomycota</taxon>
        <taxon>Agaricomycotina</taxon>
        <taxon>Agaricomycetes</taxon>
        <taxon>Agaricomycetidae</taxon>
        <taxon>Agaricales</taxon>
        <taxon>Marasmiineae</taxon>
        <taxon>Marasmiaceae</taxon>
        <taxon>Moniliophthora</taxon>
    </lineage>
</organism>
<sequence length="724" mass="78694">MGTIRCRGEIGVTDRFEPFFTLTTTTTTMGMSPASIYEHNLKVLRRRDPSIVSIFDQFSHVCVYHHNGEKWEKHGYEGSMFLYERDAYPPYGFYILNRMGMEDYIQRIYPEDDIGAHGSYLMLRSYPEFTKRRLAHLPQGYDKFSPEYAFNRDQVTAEEKRRFGTQVIGLWMFTTDAREPMIDVMIRLHSYIKRHVPYPEEFRYGPDRPPPPPNPHLRNVSASPDRTASAASMSASSNSSVPANLPSGDLAALLAKLSSSTSTGSPLLSFQTPATHEPQRTLSRAATRPSNTSKMSVNDLFAALQGETPTQTPQLNRNVTDSAILSIGPGAAAAKGTGNALLDSIFASAASSASAPTASTSTSTTLATLLAGSAAVTSQTTTTTAAVNRPSHARASSTASVSTNSSRSTRQRPEKIVIHSPNVSTAQAAAKPQEILALTQEVVDGLLDGSGVGRGSFGSLAFAPVAAAVPAEEYRQKSQSKRVNGDSVHQGMPELEPIPFEESQASDDDEDEILELDFADTHALDDMAAFDRRERERDRKKGKAKETTPIVEKQVEHLEDGKAPATVKDSNGMSPIDMLFSRSQPAVVQGEGSSNSALASQTVSKGLVNGFHKDATTVKESVKESLLDAIFASAAQPTVGNGSIEGELTIGAIRGKDDLVRAVERLVKQDEAFVDALWDAFELREQQNSHQVQGSNGQQKKTRTRRRQGRNASFGANGMHDVFA</sequence>
<accession>V2WY78</accession>
<dbReference type="PANTHER" id="PTHR16290:SF0">
    <property type="entry name" value="DECAPPING PROTEIN 1, ISOFORM A"/>
    <property type="match status" value="1"/>
</dbReference>
<dbReference type="GO" id="GO:0000290">
    <property type="term" value="P:deadenylation-dependent decapping of nuclear-transcribed mRNA"/>
    <property type="evidence" value="ECO:0007669"/>
    <property type="project" value="InterPro"/>
</dbReference>
<dbReference type="EMBL" id="AWSO01001141">
    <property type="protein sequence ID" value="ESK85115.1"/>
    <property type="molecule type" value="Genomic_DNA"/>
</dbReference>
<dbReference type="GO" id="GO:0031087">
    <property type="term" value="P:deadenylation-independent decapping of nuclear-transcribed mRNA"/>
    <property type="evidence" value="ECO:0007669"/>
    <property type="project" value="TreeGrafter"/>
</dbReference>
<reference evidence="6 7" key="1">
    <citation type="journal article" date="2014" name="BMC Genomics">
        <title>Genome and secretome analysis of the hemibiotrophic fungal pathogen, Moniliophthora roreri, which causes frosty pod rot disease of cacao: mechanisms of the biotrophic and necrotrophic phases.</title>
        <authorList>
            <person name="Meinhardt L.W."/>
            <person name="Costa G.G.L."/>
            <person name="Thomazella D.P.T."/>
            <person name="Teixeira P.J.P.L."/>
            <person name="Carazzolle M.F."/>
            <person name="Schuster S.C."/>
            <person name="Carlson J.E."/>
            <person name="Guiltinan M.J."/>
            <person name="Mieczkowski P."/>
            <person name="Farmer A."/>
            <person name="Ramaraj T."/>
            <person name="Crozier J."/>
            <person name="Davis R.E."/>
            <person name="Shao J."/>
            <person name="Melnick R.L."/>
            <person name="Pereira G.A.G."/>
            <person name="Bailey B.A."/>
        </authorList>
    </citation>
    <scope>NUCLEOTIDE SEQUENCE [LARGE SCALE GENOMIC DNA]</scope>
    <source>
        <strain evidence="6 7">MCA 2997</strain>
    </source>
</reference>